<evidence type="ECO:0008006" key="5">
    <source>
        <dbReference type="Google" id="ProtNLM"/>
    </source>
</evidence>
<organism evidence="3 4">
    <name type="scientific">Streptosporangium fragile</name>
    <dbReference type="NCBI Taxonomy" id="46186"/>
    <lineage>
        <taxon>Bacteria</taxon>
        <taxon>Bacillati</taxon>
        <taxon>Actinomycetota</taxon>
        <taxon>Actinomycetes</taxon>
        <taxon>Streptosporangiales</taxon>
        <taxon>Streptosporangiaceae</taxon>
        <taxon>Streptosporangium</taxon>
    </lineage>
</organism>
<dbReference type="RefSeq" id="WP_344980159.1">
    <property type="nucleotide sequence ID" value="NZ_BAAAVI010000073.1"/>
</dbReference>
<feature type="compositionally biased region" description="Gly residues" evidence="1">
    <location>
        <begin position="140"/>
        <end position="149"/>
    </location>
</feature>
<feature type="chain" id="PRO_5046806494" description="Ig-like domain-containing protein" evidence="2">
    <location>
        <begin position="31"/>
        <end position="178"/>
    </location>
</feature>
<evidence type="ECO:0000313" key="3">
    <source>
        <dbReference type="EMBL" id="GAA2902240.1"/>
    </source>
</evidence>
<feature type="compositionally biased region" description="Low complexity" evidence="1">
    <location>
        <begin position="151"/>
        <end position="166"/>
    </location>
</feature>
<keyword evidence="2" id="KW-0732">Signal</keyword>
<reference evidence="4" key="1">
    <citation type="journal article" date="2019" name="Int. J. Syst. Evol. Microbiol.">
        <title>The Global Catalogue of Microorganisms (GCM) 10K type strain sequencing project: providing services to taxonomists for standard genome sequencing and annotation.</title>
        <authorList>
            <consortium name="The Broad Institute Genomics Platform"/>
            <consortium name="The Broad Institute Genome Sequencing Center for Infectious Disease"/>
            <person name="Wu L."/>
            <person name="Ma J."/>
        </authorList>
    </citation>
    <scope>NUCLEOTIDE SEQUENCE [LARGE SCALE GENOMIC DNA]</scope>
    <source>
        <strain evidence="4">JCM 6242</strain>
    </source>
</reference>
<dbReference type="EMBL" id="BAAAVI010000073">
    <property type="protein sequence ID" value="GAA2902240.1"/>
    <property type="molecule type" value="Genomic_DNA"/>
</dbReference>
<gene>
    <name evidence="3" type="ORF">GCM10010517_68120</name>
</gene>
<evidence type="ECO:0000256" key="1">
    <source>
        <dbReference type="SAM" id="MobiDB-lite"/>
    </source>
</evidence>
<evidence type="ECO:0000256" key="2">
    <source>
        <dbReference type="SAM" id="SignalP"/>
    </source>
</evidence>
<keyword evidence="4" id="KW-1185">Reference proteome</keyword>
<feature type="compositionally biased region" description="Gly residues" evidence="1">
    <location>
        <begin position="167"/>
        <end position="178"/>
    </location>
</feature>
<sequence>MNGFKGLSALAGSLLAGLLLVQAAPAAASAEGTAAGSAAARPKVTVTVKATPAKHAGACPVNVTFTAKIKVDKPTKVAYRWLRGDGSKSPVKVVSVKKTKTLKDRATFKGALKGWQALEVLEPRRVVAKKADFTISCKATGGGGGGENGDNGEAVPPADSSAPAPGGSDGQQGGQTAE</sequence>
<protein>
    <recommendedName>
        <fullName evidence="5">Ig-like domain-containing protein</fullName>
    </recommendedName>
</protein>
<evidence type="ECO:0000313" key="4">
    <source>
        <dbReference type="Proteomes" id="UP001500831"/>
    </source>
</evidence>
<dbReference type="Proteomes" id="UP001500831">
    <property type="component" value="Unassembled WGS sequence"/>
</dbReference>
<accession>A0ABP6INL0</accession>
<proteinExistence type="predicted"/>
<feature type="region of interest" description="Disordered" evidence="1">
    <location>
        <begin position="138"/>
        <end position="178"/>
    </location>
</feature>
<feature type="signal peptide" evidence="2">
    <location>
        <begin position="1"/>
        <end position="30"/>
    </location>
</feature>
<comment type="caution">
    <text evidence="3">The sequence shown here is derived from an EMBL/GenBank/DDBJ whole genome shotgun (WGS) entry which is preliminary data.</text>
</comment>
<name>A0ABP6INL0_9ACTN</name>